<gene>
    <name evidence="4" type="ORF">CMV_025504</name>
</gene>
<evidence type="ECO:0000259" key="3">
    <source>
        <dbReference type="Pfam" id="PF14510"/>
    </source>
</evidence>
<proteinExistence type="predicted"/>
<evidence type="ECO:0000256" key="1">
    <source>
        <dbReference type="SAM" id="MobiDB-lite"/>
    </source>
</evidence>
<dbReference type="AlphaFoldDB" id="A0A8J4Q980"/>
<dbReference type="PANTHER" id="PTHR48040:SF28">
    <property type="entry name" value="ABC TRANSPORTER G FAMILY MEMBER 39-LIKE"/>
    <property type="match status" value="1"/>
</dbReference>
<dbReference type="Pfam" id="PF00005">
    <property type="entry name" value="ABC_tran"/>
    <property type="match status" value="1"/>
</dbReference>
<sequence length="371" mass="41932">MDGLDRARGFEKPRRSFSRSVSNSMNRKSWSMEDVFSGASHSHRNSCVDEDEEALKWAAIEKLPTYDRLRTSIINSFMDNELHADKMKNKKVDVRKLDLDDRQKFIDRIFKVAEEDNEKFLKKFRNRIDRVGIQLPTVEVRFNHLTIEADCYVGTGALPTLPNVVRNIAESALGLLGIGLAKRRKLTIFKDASGIIKPSRMTLLLGPPSSGKTTLLLALAGKLDSSLKRRRQGYLANNNFMEQVRGKITYNGHRLNEFEPKKTSAYISQNDVHVGEMTVKETLDFSARCQGVGTRYELLTELARREKDAGIFPEAEVDLFMKATAMEGVESSLITDYTLRILGLDICKDTIFGDEMRRGISGGQKKRVTTG</sequence>
<reference evidence="4" key="1">
    <citation type="submission" date="2020-03" db="EMBL/GenBank/DDBJ databases">
        <title>Castanea mollissima Vanexum genome sequencing.</title>
        <authorList>
            <person name="Staton M."/>
        </authorList>
    </citation>
    <scope>NUCLEOTIDE SEQUENCE</scope>
    <source>
        <tissue evidence="4">Leaf</tissue>
    </source>
</reference>
<protein>
    <submittedName>
        <fullName evidence="4">Uncharacterized protein</fullName>
    </submittedName>
</protein>
<dbReference type="Gene3D" id="3.40.50.300">
    <property type="entry name" value="P-loop containing nucleotide triphosphate hydrolases"/>
    <property type="match status" value="1"/>
</dbReference>
<feature type="compositionally biased region" description="Basic and acidic residues" evidence="1">
    <location>
        <begin position="1"/>
        <end position="14"/>
    </location>
</feature>
<evidence type="ECO:0000313" key="5">
    <source>
        <dbReference type="Proteomes" id="UP000737018"/>
    </source>
</evidence>
<dbReference type="InterPro" id="IPR029481">
    <property type="entry name" value="ABC_trans_N"/>
</dbReference>
<dbReference type="GO" id="GO:0016887">
    <property type="term" value="F:ATP hydrolysis activity"/>
    <property type="evidence" value="ECO:0007669"/>
    <property type="project" value="InterPro"/>
</dbReference>
<dbReference type="SUPFAM" id="SSF52540">
    <property type="entry name" value="P-loop containing nucleoside triphosphate hydrolases"/>
    <property type="match status" value="2"/>
</dbReference>
<keyword evidence="5" id="KW-1185">Reference proteome</keyword>
<dbReference type="Pfam" id="PF14510">
    <property type="entry name" value="ABC_trans_N"/>
    <property type="match status" value="1"/>
</dbReference>
<evidence type="ECO:0000313" key="4">
    <source>
        <dbReference type="EMBL" id="KAF3948510.1"/>
    </source>
</evidence>
<feature type="region of interest" description="Disordered" evidence="1">
    <location>
        <begin position="1"/>
        <end position="23"/>
    </location>
</feature>
<dbReference type="PANTHER" id="PTHR48040">
    <property type="entry name" value="PLEIOTROPIC DRUG RESISTANCE PROTEIN 1-LIKE ISOFORM X1"/>
    <property type="match status" value="1"/>
</dbReference>
<comment type="caution">
    <text evidence="4">The sequence shown here is derived from an EMBL/GenBank/DDBJ whole genome shotgun (WGS) entry which is preliminary data.</text>
</comment>
<evidence type="ECO:0000259" key="2">
    <source>
        <dbReference type="Pfam" id="PF00005"/>
    </source>
</evidence>
<dbReference type="InterPro" id="IPR027417">
    <property type="entry name" value="P-loop_NTPase"/>
</dbReference>
<dbReference type="InterPro" id="IPR003439">
    <property type="entry name" value="ABC_transporter-like_ATP-bd"/>
</dbReference>
<feature type="domain" description="Pleiotropic ABC efflux transporter N-terminal" evidence="3">
    <location>
        <begin position="114"/>
        <end position="164"/>
    </location>
</feature>
<dbReference type="EMBL" id="JRKL02006765">
    <property type="protein sequence ID" value="KAF3948510.1"/>
    <property type="molecule type" value="Genomic_DNA"/>
</dbReference>
<feature type="domain" description="ABC transporter" evidence="2">
    <location>
        <begin position="190"/>
        <end position="368"/>
    </location>
</feature>
<dbReference type="Proteomes" id="UP000737018">
    <property type="component" value="Unassembled WGS sequence"/>
</dbReference>
<accession>A0A8J4Q980</accession>
<dbReference type="OrthoDB" id="66620at2759"/>
<dbReference type="GO" id="GO:0005524">
    <property type="term" value="F:ATP binding"/>
    <property type="evidence" value="ECO:0007669"/>
    <property type="project" value="InterPro"/>
</dbReference>
<organism evidence="4 5">
    <name type="scientific">Castanea mollissima</name>
    <name type="common">Chinese chestnut</name>
    <dbReference type="NCBI Taxonomy" id="60419"/>
    <lineage>
        <taxon>Eukaryota</taxon>
        <taxon>Viridiplantae</taxon>
        <taxon>Streptophyta</taxon>
        <taxon>Embryophyta</taxon>
        <taxon>Tracheophyta</taxon>
        <taxon>Spermatophyta</taxon>
        <taxon>Magnoliopsida</taxon>
        <taxon>eudicotyledons</taxon>
        <taxon>Gunneridae</taxon>
        <taxon>Pentapetalae</taxon>
        <taxon>rosids</taxon>
        <taxon>fabids</taxon>
        <taxon>Fagales</taxon>
        <taxon>Fagaceae</taxon>
        <taxon>Castanea</taxon>
    </lineage>
</organism>
<name>A0A8J4Q980_9ROSI</name>